<keyword evidence="2" id="KW-0732">Signal</keyword>
<evidence type="ECO:0008006" key="5">
    <source>
        <dbReference type="Google" id="ProtNLM"/>
    </source>
</evidence>
<keyword evidence="1" id="KW-0175">Coiled coil</keyword>
<feature type="chain" id="PRO_5038350248" description="P-type conjugative transfer protein TrbJ" evidence="2">
    <location>
        <begin position="30"/>
        <end position="262"/>
    </location>
</feature>
<evidence type="ECO:0000313" key="4">
    <source>
        <dbReference type="Proteomes" id="UP000886829"/>
    </source>
</evidence>
<feature type="coiled-coil region" evidence="1">
    <location>
        <begin position="155"/>
        <end position="192"/>
    </location>
</feature>
<evidence type="ECO:0000313" key="3">
    <source>
        <dbReference type="EMBL" id="HIX56864.1"/>
    </source>
</evidence>
<dbReference type="AlphaFoldDB" id="A0A9D1WCU2"/>
<reference evidence="3" key="2">
    <citation type="submission" date="2021-04" db="EMBL/GenBank/DDBJ databases">
        <authorList>
            <person name="Gilroy R."/>
        </authorList>
    </citation>
    <scope>NUCLEOTIDE SEQUENCE</scope>
    <source>
        <strain evidence="3">USASDec5-558</strain>
    </source>
</reference>
<evidence type="ECO:0000256" key="1">
    <source>
        <dbReference type="SAM" id="Coils"/>
    </source>
</evidence>
<evidence type="ECO:0000256" key="2">
    <source>
        <dbReference type="SAM" id="SignalP"/>
    </source>
</evidence>
<protein>
    <recommendedName>
        <fullName evidence="5">P-type conjugative transfer protein TrbJ</fullName>
    </recommendedName>
</protein>
<dbReference type="Proteomes" id="UP000886829">
    <property type="component" value="Unassembled WGS sequence"/>
</dbReference>
<gene>
    <name evidence="3" type="ORF">H9850_05275</name>
</gene>
<accession>A0A9D1WCU2</accession>
<proteinExistence type="predicted"/>
<dbReference type="EMBL" id="DXEV01000100">
    <property type="protein sequence ID" value="HIX56864.1"/>
    <property type="molecule type" value="Genomic_DNA"/>
</dbReference>
<name>A0A9D1WCU2_9GAMM</name>
<reference evidence="3" key="1">
    <citation type="journal article" date="2021" name="PeerJ">
        <title>Extensive microbial diversity within the chicken gut microbiome revealed by metagenomics and culture.</title>
        <authorList>
            <person name="Gilroy R."/>
            <person name="Ravi A."/>
            <person name="Getino M."/>
            <person name="Pursley I."/>
            <person name="Horton D.L."/>
            <person name="Alikhan N.F."/>
            <person name="Baker D."/>
            <person name="Gharbi K."/>
            <person name="Hall N."/>
            <person name="Watson M."/>
            <person name="Adriaenssens E.M."/>
            <person name="Foster-Nyarko E."/>
            <person name="Jarju S."/>
            <person name="Secka A."/>
            <person name="Antonio M."/>
            <person name="Oren A."/>
            <person name="Chaudhuri R.R."/>
            <person name="La Ragione R."/>
            <person name="Hildebrand F."/>
            <person name="Pallen M.J."/>
        </authorList>
    </citation>
    <scope>NUCLEOTIDE SEQUENCE</scope>
    <source>
        <strain evidence="3">USASDec5-558</strain>
    </source>
</reference>
<comment type="caution">
    <text evidence="3">The sequence shown here is derived from an EMBL/GenBank/DDBJ whole genome shotgun (WGS) entry which is preliminary data.</text>
</comment>
<organism evidence="3 4">
    <name type="scientific">Candidatus Anaerobiospirillum pullistercoris</name>
    <dbReference type="NCBI Taxonomy" id="2838452"/>
    <lineage>
        <taxon>Bacteria</taxon>
        <taxon>Pseudomonadati</taxon>
        <taxon>Pseudomonadota</taxon>
        <taxon>Gammaproteobacteria</taxon>
        <taxon>Aeromonadales</taxon>
        <taxon>Succinivibrionaceae</taxon>
        <taxon>Anaerobiospirillum</taxon>
    </lineage>
</organism>
<feature type="signal peptide" evidence="2">
    <location>
        <begin position="1"/>
        <end position="29"/>
    </location>
</feature>
<sequence>MQLPKITRVIALSLTLTLGMAPFSHTAMALTVIDPTLIAENIFQRILAIEQWAQDNSNQLDQITKLDTGNTILDDTQTLMEQNYAMDFKASWDQVMSLQEDSLALLHAAKSVWEEFGSAQQYYASFHKAQAWEKCMQSSHCNFATALNEMDNQSIEQALQAYQNAEDMNVKLQEQIDLLQELNTESQNSESAAGTIDTLSKINGHVASSMVDLNNQIAQLTKMQSHEMAQKSNEDLAHDSYIRAITSFKDYGPEPGLPYELP</sequence>